<dbReference type="Pfam" id="PF08245">
    <property type="entry name" value="Mur_ligase_M"/>
    <property type="match status" value="1"/>
</dbReference>
<dbReference type="NCBIfam" id="TIGR01143">
    <property type="entry name" value="murF"/>
    <property type="match status" value="1"/>
</dbReference>
<evidence type="ECO:0000256" key="11">
    <source>
        <dbReference type="RuleBase" id="RU004136"/>
    </source>
</evidence>
<evidence type="ECO:0000256" key="9">
    <source>
        <dbReference type="ARBA" id="ARBA00023316"/>
    </source>
</evidence>
<dbReference type="GO" id="GO:0051301">
    <property type="term" value="P:cell division"/>
    <property type="evidence" value="ECO:0007669"/>
    <property type="project" value="UniProtKB-KW"/>
</dbReference>
<dbReference type="RefSeq" id="WP_203366394.1">
    <property type="nucleotide sequence ID" value="NZ_WSFT01000034.1"/>
</dbReference>
<evidence type="ECO:0000256" key="3">
    <source>
        <dbReference type="ARBA" id="ARBA00022618"/>
    </source>
</evidence>
<comment type="catalytic activity">
    <reaction evidence="10 11">
        <text>D-alanyl-D-alanine + UDP-N-acetyl-alpha-D-muramoyl-L-alanyl-gamma-D-glutamyl-meso-2,6-diaminopimelate + ATP = UDP-N-acetyl-alpha-D-muramoyl-L-alanyl-gamma-D-glutamyl-meso-2,6-diaminopimeloyl-D-alanyl-D-alanine + ADP + phosphate + H(+)</text>
        <dbReference type="Rhea" id="RHEA:28374"/>
        <dbReference type="ChEBI" id="CHEBI:15378"/>
        <dbReference type="ChEBI" id="CHEBI:30616"/>
        <dbReference type="ChEBI" id="CHEBI:43474"/>
        <dbReference type="ChEBI" id="CHEBI:57822"/>
        <dbReference type="ChEBI" id="CHEBI:61386"/>
        <dbReference type="ChEBI" id="CHEBI:83905"/>
        <dbReference type="ChEBI" id="CHEBI:456216"/>
        <dbReference type="EC" id="6.3.2.10"/>
    </reaction>
</comment>
<dbReference type="GO" id="GO:0005737">
    <property type="term" value="C:cytoplasm"/>
    <property type="evidence" value="ECO:0007669"/>
    <property type="project" value="UniProtKB-SubCell"/>
</dbReference>
<sequence length="458" mass="51053">MIKRKLKDIQSMVKGKGLKEKNNDIYIEGVSTDTRSIKKGQLFVPIIGENFDGHKFIEKAIENGAVASLWGESHPVPDIDFPFIIVNDTLKAIQTLSKEYRNQLSIKIVGITGSNGKTSTKDILSSIFNTKYKTYKTQGNLNNELGVPLTLLSIDEDIEMAVVEMGMSGLGEIEILTKMASPDAAIITNIGTAHLEQLKTRDNIIKAKLEIVKGLKQDGLFVYHGDDESLRSAVKALDIPQEKHTFGENQSNDYIVEKLSADIDGLRFKIKNINSPEFFLPMLGNHQIFNASAAIAIARHFGLSFDLIKKGLENLELTGMRSELLKGDGFDILNDSYNSNPDSTKAALKTLNSLDTYDQRIVVFGDMLELGEEEINMHREIGEEIDFEKVDYLFTFGKLAKYAAEEAKKGISHERVFAFEDKSALINKLKEVLQNNSIILLKGSRGMKLEEISKNLLS</sequence>
<dbReference type="GO" id="GO:0008360">
    <property type="term" value="P:regulation of cell shape"/>
    <property type="evidence" value="ECO:0007669"/>
    <property type="project" value="UniProtKB-KW"/>
</dbReference>
<dbReference type="InterPro" id="IPR000713">
    <property type="entry name" value="Mur_ligase_N"/>
</dbReference>
<evidence type="ECO:0000259" key="12">
    <source>
        <dbReference type="Pfam" id="PF01225"/>
    </source>
</evidence>
<keyword evidence="3 10" id="KW-0132">Cell division</keyword>
<evidence type="ECO:0000259" key="13">
    <source>
        <dbReference type="Pfam" id="PF02875"/>
    </source>
</evidence>
<evidence type="ECO:0000256" key="8">
    <source>
        <dbReference type="ARBA" id="ARBA00023306"/>
    </source>
</evidence>
<accession>A0A942UZK9</accession>
<dbReference type="PANTHER" id="PTHR43024:SF1">
    <property type="entry name" value="UDP-N-ACETYLMURAMOYL-TRIPEPTIDE--D-ALANYL-D-ALANINE LIGASE"/>
    <property type="match status" value="1"/>
</dbReference>
<keyword evidence="16" id="KW-1185">Reference proteome</keyword>
<dbReference type="EMBL" id="WSFT01000034">
    <property type="protein sequence ID" value="MBS4538467.1"/>
    <property type="molecule type" value="Genomic_DNA"/>
</dbReference>
<evidence type="ECO:0000256" key="7">
    <source>
        <dbReference type="ARBA" id="ARBA00022984"/>
    </source>
</evidence>
<dbReference type="GO" id="GO:0047480">
    <property type="term" value="F:UDP-N-acetylmuramoyl-tripeptide-D-alanyl-D-alanine ligase activity"/>
    <property type="evidence" value="ECO:0007669"/>
    <property type="project" value="UniProtKB-UniRule"/>
</dbReference>
<reference evidence="15" key="1">
    <citation type="submission" date="2019-12" db="EMBL/GenBank/DDBJ databases">
        <title>Clostridiaceae gen. nov. sp. nov., isolated from sediment in Xinjiang, China.</title>
        <authorList>
            <person name="Zhang R."/>
        </authorList>
    </citation>
    <scope>NUCLEOTIDE SEQUENCE</scope>
    <source>
        <strain evidence="15">D2Q-11</strain>
    </source>
</reference>
<dbReference type="SUPFAM" id="SSF53244">
    <property type="entry name" value="MurD-like peptide ligases, peptide-binding domain"/>
    <property type="match status" value="1"/>
</dbReference>
<comment type="caution">
    <text evidence="15">The sequence shown here is derived from an EMBL/GenBank/DDBJ whole genome shotgun (WGS) entry which is preliminary data.</text>
</comment>
<dbReference type="Pfam" id="PF01225">
    <property type="entry name" value="Mur_ligase"/>
    <property type="match status" value="1"/>
</dbReference>
<keyword evidence="5 10" id="KW-0067">ATP-binding</keyword>
<evidence type="ECO:0000313" key="16">
    <source>
        <dbReference type="Proteomes" id="UP000724672"/>
    </source>
</evidence>
<feature type="domain" description="Mur ligase N-terminal catalytic" evidence="12">
    <location>
        <begin position="27"/>
        <end position="99"/>
    </location>
</feature>
<dbReference type="InterPro" id="IPR004101">
    <property type="entry name" value="Mur_ligase_C"/>
</dbReference>
<keyword evidence="8 10" id="KW-0131">Cell cycle</keyword>
<dbReference type="EC" id="6.3.2.10" evidence="10 11"/>
<comment type="similarity">
    <text evidence="10">Belongs to the MurCDEF family. MurF subfamily.</text>
</comment>
<dbReference type="Proteomes" id="UP000724672">
    <property type="component" value="Unassembled WGS sequence"/>
</dbReference>
<comment type="pathway">
    <text evidence="10 11">Cell wall biogenesis; peptidoglycan biosynthesis.</text>
</comment>
<dbReference type="Gene3D" id="3.40.1390.10">
    <property type="entry name" value="MurE/MurF, N-terminal domain"/>
    <property type="match status" value="1"/>
</dbReference>
<dbReference type="GO" id="GO:0005524">
    <property type="term" value="F:ATP binding"/>
    <property type="evidence" value="ECO:0007669"/>
    <property type="project" value="UniProtKB-UniRule"/>
</dbReference>
<evidence type="ECO:0000256" key="10">
    <source>
        <dbReference type="HAMAP-Rule" id="MF_02019"/>
    </source>
</evidence>
<dbReference type="GO" id="GO:0009252">
    <property type="term" value="P:peptidoglycan biosynthetic process"/>
    <property type="evidence" value="ECO:0007669"/>
    <property type="project" value="UniProtKB-UniRule"/>
</dbReference>
<comment type="subcellular location">
    <subcellularLocation>
        <location evidence="10 11">Cytoplasm</location>
    </subcellularLocation>
</comment>
<dbReference type="HAMAP" id="MF_02019">
    <property type="entry name" value="MurF"/>
    <property type="match status" value="1"/>
</dbReference>
<evidence type="ECO:0000256" key="5">
    <source>
        <dbReference type="ARBA" id="ARBA00022840"/>
    </source>
</evidence>
<name>A0A942UZK9_9FIRM</name>
<protein>
    <recommendedName>
        <fullName evidence="10 11">UDP-N-acetylmuramoyl-tripeptide--D-alanyl-D-alanine ligase</fullName>
        <ecNumber evidence="10 11">6.3.2.10</ecNumber>
    </recommendedName>
    <alternativeName>
        <fullName evidence="10">D-alanyl-D-alanine-adding enzyme</fullName>
    </alternativeName>
</protein>
<keyword evidence="6 10" id="KW-0133">Cell shape</keyword>
<dbReference type="InterPro" id="IPR013221">
    <property type="entry name" value="Mur_ligase_cen"/>
</dbReference>
<feature type="domain" description="Mur ligase C-terminal" evidence="13">
    <location>
        <begin position="321"/>
        <end position="445"/>
    </location>
</feature>
<dbReference type="AlphaFoldDB" id="A0A942UZK9"/>
<feature type="domain" description="Mur ligase central" evidence="14">
    <location>
        <begin position="111"/>
        <end position="298"/>
    </location>
</feature>
<evidence type="ECO:0000259" key="14">
    <source>
        <dbReference type="Pfam" id="PF08245"/>
    </source>
</evidence>
<keyword evidence="9 10" id="KW-0961">Cell wall biogenesis/degradation</keyword>
<feature type="binding site" evidence="10">
    <location>
        <begin position="113"/>
        <end position="119"/>
    </location>
    <ligand>
        <name>ATP</name>
        <dbReference type="ChEBI" id="CHEBI:30616"/>
    </ligand>
</feature>
<gene>
    <name evidence="10" type="primary">murF</name>
    <name evidence="15" type="ORF">GOQ27_08320</name>
</gene>
<evidence type="ECO:0000313" key="15">
    <source>
        <dbReference type="EMBL" id="MBS4538467.1"/>
    </source>
</evidence>
<comment type="function">
    <text evidence="10 11">Involved in cell wall formation. Catalyzes the final step in the synthesis of UDP-N-acetylmuramoyl-pentapeptide, the precursor of murein.</text>
</comment>
<evidence type="ECO:0000256" key="2">
    <source>
        <dbReference type="ARBA" id="ARBA00022598"/>
    </source>
</evidence>
<organism evidence="15 16">
    <name type="scientific">Anaeromonas frigoriresistens</name>
    <dbReference type="NCBI Taxonomy" id="2683708"/>
    <lineage>
        <taxon>Bacteria</taxon>
        <taxon>Bacillati</taxon>
        <taxon>Bacillota</taxon>
        <taxon>Tissierellia</taxon>
        <taxon>Tissierellales</taxon>
        <taxon>Thermohalobacteraceae</taxon>
        <taxon>Anaeromonas</taxon>
    </lineage>
</organism>
<proteinExistence type="inferred from homology"/>
<keyword evidence="2 10" id="KW-0436">Ligase</keyword>
<evidence type="ECO:0000256" key="4">
    <source>
        <dbReference type="ARBA" id="ARBA00022741"/>
    </source>
</evidence>
<dbReference type="InterPro" id="IPR036615">
    <property type="entry name" value="Mur_ligase_C_dom_sf"/>
</dbReference>
<dbReference type="GO" id="GO:0071555">
    <property type="term" value="P:cell wall organization"/>
    <property type="evidence" value="ECO:0007669"/>
    <property type="project" value="UniProtKB-KW"/>
</dbReference>
<keyword evidence="7 10" id="KW-0573">Peptidoglycan synthesis</keyword>
<evidence type="ECO:0000256" key="1">
    <source>
        <dbReference type="ARBA" id="ARBA00022490"/>
    </source>
</evidence>
<dbReference type="Gene3D" id="3.90.190.20">
    <property type="entry name" value="Mur ligase, C-terminal domain"/>
    <property type="match status" value="1"/>
</dbReference>
<dbReference type="InterPro" id="IPR005863">
    <property type="entry name" value="UDP-N-AcMur_synth"/>
</dbReference>
<dbReference type="InterPro" id="IPR035911">
    <property type="entry name" value="MurE/MurF_N"/>
</dbReference>
<evidence type="ECO:0000256" key="6">
    <source>
        <dbReference type="ARBA" id="ARBA00022960"/>
    </source>
</evidence>
<keyword evidence="1 10" id="KW-0963">Cytoplasm</keyword>
<dbReference type="InterPro" id="IPR036565">
    <property type="entry name" value="Mur-like_cat_sf"/>
</dbReference>
<dbReference type="PANTHER" id="PTHR43024">
    <property type="entry name" value="UDP-N-ACETYLMURAMOYL-TRIPEPTIDE--D-ALANYL-D-ALANINE LIGASE"/>
    <property type="match status" value="1"/>
</dbReference>
<dbReference type="SUPFAM" id="SSF63418">
    <property type="entry name" value="MurE/MurF N-terminal domain"/>
    <property type="match status" value="1"/>
</dbReference>
<keyword evidence="4 10" id="KW-0547">Nucleotide-binding</keyword>
<dbReference type="SUPFAM" id="SSF53623">
    <property type="entry name" value="MurD-like peptide ligases, catalytic domain"/>
    <property type="match status" value="1"/>
</dbReference>
<dbReference type="Gene3D" id="3.40.1190.10">
    <property type="entry name" value="Mur-like, catalytic domain"/>
    <property type="match status" value="1"/>
</dbReference>
<dbReference type="InterPro" id="IPR051046">
    <property type="entry name" value="MurCDEF_CellWall_CoF430Synth"/>
</dbReference>
<dbReference type="Pfam" id="PF02875">
    <property type="entry name" value="Mur_ligase_C"/>
    <property type="match status" value="1"/>
</dbReference>